<reference evidence="1 2" key="1">
    <citation type="submission" date="2023-08" db="EMBL/GenBank/DDBJ databases">
        <title>Pleionea litopenaei sp. nov., isolated from stomach of juvenile Litopenaeus vannamei.</title>
        <authorList>
            <person name="Rho A.M."/>
            <person name="Hwang C.Y."/>
        </authorList>
    </citation>
    <scope>NUCLEOTIDE SEQUENCE [LARGE SCALE GENOMIC DNA]</scope>
    <source>
        <strain evidence="1 2">HL-JVS1</strain>
    </source>
</reference>
<dbReference type="InterPro" id="IPR045617">
    <property type="entry name" value="DUF6445"/>
</dbReference>
<dbReference type="Pfam" id="PF20043">
    <property type="entry name" value="DUF6445"/>
    <property type="match status" value="1"/>
</dbReference>
<keyword evidence="2" id="KW-1185">Reference proteome</keyword>
<gene>
    <name evidence="1" type="ORF">Q9312_16820</name>
</gene>
<dbReference type="EMBL" id="CP133548">
    <property type="protein sequence ID" value="WMS86880.1"/>
    <property type="molecule type" value="Genomic_DNA"/>
</dbReference>
<protein>
    <submittedName>
        <fullName evidence="1">DUF6445 family protein</fullName>
    </submittedName>
</protein>
<name>A0AA51RSP8_9GAMM</name>
<sequence>MSITLLSETDQVKSLYRNLVVVDNFYPDPDDVIKRALTMNFVEPEDVSGWRTEAGFVVDNFLSLVQQKTNLTIKQFSLPRGTPQDNGVVFHTFSAGKRVDKPNVHWDEPMSHWIMIIYLSKNIPLDCGTSFFQHKRTQLTRVPTSADAKRLDQPLIDLRQQLLRDGCYKQRFVELARVDYRFNRAVIFPARYLHAATEHFGQNVENGRLHQVFSFSAITA</sequence>
<proteinExistence type="predicted"/>
<dbReference type="KEGG" id="plei:Q9312_16820"/>
<dbReference type="AlphaFoldDB" id="A0AA51RSP8"/>
<dbReference type="Proteomes" id="UP001239782">
    <property type="component" value="Chromosome"/>
</dbReference>
<organism evidence="1 2">
    <name type="scientific">Pleionea litopenaei</name>
    <dbReference type="NCBI Taxonomy" id="3070815"/>
    <lineage>
        <taxon>Bacteria</taxon>
        <taxon>Pseudomonadati</taxon>
        <taxon>Pseudomonadota</taxon>
        <taxon>Gammaproteobacteria</taxon>
        <taxon>Oceanospirillales</taxon>
        <taxon>Pleioneaceae</taxon>
        <taxon>Pleionea</taxon>
    </lineage>
</organism>
<evidence type="ECO:0000313" key="1">
    <source>
        <dbReference type="EMBL" id="WMS86880.1"/>
    </source>
</evidence>
<evidence type="ECO:0000313" key="2">
    <source>
        <dbReference type="Proteomes" id="UP001239782"/>
    </source>
</evidence>
<accession>A0AA51RSP8</accession>
<dbReference type="RefSeq" id="WP_309202016.1">
    <property type="nucleotide sequence ID" value="NZ_CP133548.1"/>
</dbReference>